<feature type="domain" description="Histidine kinase" evidence="16">
    <location>
        <begin position="249"/>
        <end position="462"/>
    </location>
</feature>
<protein>
    <recommendedName>
        <fullName evidence="3">histidine kinase</fullName>
        <ecNumber evidence="3">2.7.13.3</ecNumber>
    </recommendedName>
</protein>
<evidence type="ECO:0000259" key="16">
    <source>
        <dbReference type="PROSITE" id="PS50109"/>
    </source>
</evidence>
<dbReference type="InterPro" id="IPR036890">
    <property type="entry name" value="HATPase_C_sf"/>
</dbReference>
<evidence type="ECO:0000256" key="7">
    <source>
        <dbReference type="ARBA" id="ARBA00022692"/>
    </source>
</evidence>
<evidence type="ECO:0000256" key="3">
    <source>
        <dbReference type="ARBA" id="ARBA00012438"/>
    </source>
</evidence>
<dbReference type="FunFam" id="3.30.565.10:FF:000006">
    <property type="entry name" value="Sensor histidine kinase WalK"/>
    <property type="match status" value="1"/>
</dbReference>
<dbReference type="InterPro" id="IPR050398">
    <property type="entry name" value="HssS/ArlS-like"/>
</dbReference>
<dbReference type="GO" id="GO:0005524">
    <property type="term" value="F:ATP binding"/>
    <property type="evidence" value="ECO:0007669"/>
    <property type="project" value="UniProtKB-KW"/>
</dbReference>
<dbReference type="InterPro" id="IPR005467">
    <property type="entry name" value="His_kinase_dom"/>
</dbReference>
<dbReference type="Pfam" id="PF00512">
    <property type="entry name" value="HisKA"/>
    <property type="match status" value="1"/>
</dbReference>
<evidence type="ECO:0000256" key="10">
    <source>
        <dbReference type="ARBA" id="ARBA00022840"/>
    </source>
</evidence>
<evidence type="ECO:0000256" key="8">
    <source>
        <dbReference type="ARBA" id="ARBA00022741"/>
    </source>
</evidence>
<dbReference type="EMBL" id="RYZS01000001">
    <property type="protein sequence ID" value="RVU95095.1"/>
    <property type="molecule type" value="Genomic_DNA"/>
</dbReference>
<dbReference type="PROSITE" id="PS50109">
    <property type="entry name" value="HIS_KIN"/>
    <property type="match status" value="1"/>
</dbReference>
<dbReference type="CDD" id="cd00082">
    <property type="entry name" value="HisKA"/>
    <property type="match status" value="1"/>
</dbReference>
<reference evidence="18 19" key="1">
    <citation type="submission" date="2018-12" db="EMBL/GenBank/DDBJ databases">
        <title>A novel vanA-carrying plasmid in a clinical isolate of Enterococcus avium.</title>
        <authorList>
            <person name="Bernasconi O.J."/>
            <person name="Luzzaro F."/>
            <person name="Endimiani A."/>
        </authorList>
    </citation>
    <scope>NUCLEOTIDE SEQUENCE [LARGE SCALE GENOMIC DNA]</scope>
    <source>
        <strain evidence="18 19">LC0559/18</strain>
    </source>
</reference>
<dbReference type="SUPFAM" id="SSF47384">
    <property type="entry name" value="Homodimeric domain of signal transducing histidine kinase"/>
    <property type="match status" value="1"/>
</dbReference>
<keyword evidence="7 15" id="KW-0812">Transmembrane</keyword>
<proteinExistence type="predicted"/>
<evidence type="ECO:0000256" key="14">
    <source>
        <dbReference type="SAM" id="Coils"/>
    </source>
</evidence>
<accession>A0A437UNA3</accession>
<dbReference type="PRINTS" id="PR00344">
    <property type="entry name" value="BCTRLSENSOR"/>
</dbReference>
<dbReference type="InterPro" id="IPR003594">
    <property type="entry name" value="HATPase_dom"/>
</dbReference>
<dbReference type="GO" id="GO:0005886">
    <property type="term" value="C:plasma membrane"/>
    <property type="evidence" value="ECO:0007669"/>
    <property type="project" value="UniProtKB-SubCell"/>
</dbReference>
<keyword evidence="13 15" id="KW-0472">Membrane</keyword>
<keyword evidence="5" id="KW-0597">Phosphoprotein</keyword>
<dbReference type="Gene3D" id="6.10.340.10">
    <property type="match status" value="1"/>
</dbReference>
<evidence type="ECO:0000256" key="1">
    <source>
        <dbReference type="ARBA" id="ARBA00000085"/>
    </source>
</evidence>
<dbReference type="SUPFAM" id="SSF158472">
    <property type="entry name" value="HAMP domain-like"/>
    <property type="match status" value="1"/>
</dbReference>
<organism evidence="18 19">
    <name type="scientific">Enterococcus avium</name>
    <name type="common">Streptococcus avium</name>
    <dbReference type="NCBI Taxonomy" id="33945"/>
    <lineage>
        <taxon>Bacteria</taxon>
        <taxon>Bacillati</taxon>
        <taxon>Bacillota</taxon>
        <taxon>Bacilli</taxon>
        <taxon>Lactobacillales</taxon>
        <taxon>Enterococcaceae</taxon>
        <taxon>Enterococcus</taxon>
    </lineage>
</organism>
<evidence type="ECO:0000256" key="5">
    <source>
        <dbReference type="ARBA" id="ARBA00022553"/>
    </source>
</evidence>
<evidence type="ECO:0000256" key="2">
    <source>
        <dbReference type="ARBA" id="ARBA00004651"/>
    </source>
</evidence>
<dbReference type="Pfam" id="PF02518">
    <property type="entry name" value="HATPase_c"/>
    <property type="match status" value="1"/>
</dbReference>
<dbReference type="InterPro" id="IPR003660">
    <property type="entry name" value="HAMP_dom"/>
</dbReference>
<keyword evidence="10" id="KW-0067">ATP-binding</keyword>
<dbReference type="PANTHER" id="PTHR45528:SF1">
    <property type="entry name" value="SENSOR HISTIDINE KINASE CPXA"/>
    <property type="match status" value="1"/>
</dbReference>
<evidence type="ECO:0000313" key="18">
    <source>
        <dbReference type="EMBL" id="RVU95095.1"/>
    </source>
</evidence>
<dbReference type="SUPFAM" id="SSF55874">
    <property type="entry name" value="ATPase domain of HSP90 chaperone/DNA topoisomerase II/histidine kinase"/>
    <property type="match status" value="1"/>
</dbReference>
<evidence type="ECO:0000256" key="12">
    <source>
        <dbReference type="ARBA" id="ARBA00023012"/>
    </source>
</evidence>
<evidence type="ECO:0000256" key="6">
    <source>
        <dbReference type="ARBA" id="ARBA00022679"/>
    </source>
</evidence>
<dbReference type="InterPro" id="IPR004358">
    <property type="entry name" value="Sig_transdc_His_kin-like_C"/>
</dbReference>
<keyword evidence="6" id="KW-0808">Transferase</keyword>
<evidence type="ECO:0000259" key="17">
    <source>
        <dbReference type="PROSITE" id="PS50885"/>
    </source>
</evidence>
<dbReference type="SMART" id="SM00387">
    <property type="entry name" value="HATPase_c"/>
    <property type="match status" value="1"/>
</dbReference>
<keyword evidence="11 15" id="KW-1133">Transmembrane helix</keyword>
<gene>
    <name evidence="18" type="ORF">EK398_09755</name>
</gene>
<keyword evidence="9 18" id="KW-0418">Kinase</keyword>
<comment type="catalytic activity">
    <reaction evidence="1">
        <text>ATP + protein L-histidine = ADP + protein N-phospho-L-histidine.</text>
        <dbReference type="EC" id="2.7.13.3"/>
    </reaction>
</comment>
<comment type="subcellular location">
    <subcellularLocation>
        <location evidence="2">Cell membrane</location>
        <topology evidence="2">Multi-pass membrane protein</topology>
    </subcellularLocation>
</comment>
<dbReference type="PANTHER" id="PTHR45528">
    <property type="entry name" value="SENSOR HISTIDINE KINASE CPXA"/>
    <property type="match status" value="1"/>
</dbReference>
<dbReference type="EC" id="2.7.13.3" evidence="3"/>
<dbReference type="Gene3D" id="3.30.565.10">
    <property type="entry name" value="Histidine kinase-like ATPase, C-terminal domain"/>
    <property type="match status" value="1"/>
</dbReference>
<dbReference type="RefSeq" id="WP_127978952.1">
    <property type="nucleotide sequence ID" value="NZ_JARPVY010000082.1"/>
</dbReference>
<feature type="transmembrane region" description="Helical" evidence="15">
    <location>
        <begin position="168"/>
        <end position="186"/>
    </location>
</feature>
<comment type="caution">
    <text evidence="18">The sequence shown here is derived from an EMBL/GenBank/DDBJ whole genome shotgun (WGS) entry which is preliminary data.</text>
</comment>
<feature type="domain" description="HAMP" evidence="17">
    <location>
        <begin position="188"/>
        <end position="241"/>
    </location>
</feature>
<name>A0A437UNA3_ENTAV</name>
<keyword evidence="4" id="KW-1003">Cell membrane</keyword>
<evidence type="ECO:0000256" key="15">
    <source>
        <dbReference type="SAM" id="Phobius"/>
    </source>
</evidence>
<evidence type="ECO:0000313" key="19">
    <source>
        <dbReference type="Proteomes" id="UP000288388"/>
    </source>
</evidence>
<keyword evidence="14" id="KW-0175">Coiled coil</keyword>
<feature type="coiled-coil region" evidence="14">
    <location>
        <begin position="219"/>
        <end position="249"/>
    </location>
</feature>
<evidence type="ECO:0000256" key="13">
    <source>
        <dbReference type="ARBA" id="ARBA00023136"/>
    </source>
</evidence>
<dbReference type="AlphaFoldDB" id="A0A437UNA3"/>
<evidence type="ECO:0000256" key="4">
    <source>
        <dbReference type="ARBA" id="ARBA00022475"/>
    </source>
</evidence>
<dbReference type="PROSITE" id="PS50885">
    <property type="entry name" value="HAMP"/>
    <property type="match status" value="1"/>
</dbReference>
<dbReference type="CDD" id="cd00075">
    <property type="entry name" value="HATPase"/>
    <property type="match status" value="1"/>
</dbReference>
<keyword evidence="8" id="KW-0547">Nucleotide-binding</keyword>
<dbReference type="InterPro" id="IPR036097">
    <property type="entry name" value="HisK_dim/P_sf"/>
</dbReference>
<feature type="transmembrane region" description="Helical" evidence="15">
    <location>
        <begin position="12"/>
        <end position="33"/>
    </location>
</feature>
<evidence type="ECO:0000256" key="9">
    <source>
        <dbReference type="ARBA" id="ARBA00022777"/>
    </source>
</evidence>
<dbReference type="Proteomes" id="UP000288388">
    <property type="component" value="Unassembled WGS sequence"/>
</dbReference>
<evidence type="ECO:0000256" key="11">
    <source>
        <dbReference type="ARBA" id="ARBA00022989"/>
    </source>
</evidence>
<dbReference type="InterPro" id="IPR003661">
    <property type="entry name" value="HisK_dim/P_dom"/>
</dbReference>
<dbReference type="GO" id="GO:0000155">
    <property type="term" value="F:phosphorelay sensor kinase activity"/>
    <property type="evidence" value="ECO:0007669"/>
    <property type="project" value="InterPro"/>
</dbReference>
<sequence length="462" mass="52832">MKKRAIRTQLFASFLTLAVIIIGSISLITFRLIESHFKKYIDEQQDYRLEQYVNTLDLLWSNSEQSWTDKQLSLLSEKALKDNFYFSISDNNGDTIWELQGKDLSKAQSILKKSKTYLKSSNENSFKKKDKQLIYDGKKIGKVSFYYFGPFSYTAHDAQFISSFQKSLIFLFLSALLVSFLFASWISRKLSEPLKHISTFTHELSTGNYSNHIPQETSITEINFLIDSLNDLNDQLEKQYSLRKRLTTDISHELRTPLTTLMGNLEGMIDGIWDLTPERLQLCYSEVERLTRLIGNIELLNRIEANFENLHKTTFDLGKLTKQVILNFSSKIEEKSLNVSIDDRKVKVYADKDKINQVITNLLSNAIRFTPNGGTISFKLCTINSFPTLIITDDGIGIKKDQINNIFDRFYTSDPSRNANFGGQGIGLAIVKSIVNAHRASISVQSNYGQGTSFTITFLYTK</sequence>
<dbReference type="Gene3D" id="1.10.287.130">
    <property type="match status" value="1"/>
</dbReference>
<keyword evidence="12" id="KW-0902">Two-component regulatory system</keyword>
<dbReference type="SMART" id="SM00388">
    <property type="entry name" value="HisKA"/>
    <property type="match status" value="1"/>
</dbReference>